<feature type="region of interest" description="Disordered" evidence="1">
    <location>
        <begin position="78"/>
        <end position="120"/>
    </location>
</feature>
<dbReference type="STRING" id="158441.A0A226E2V0"/>
<feature type="region of interest" description="Disordered" evidence="1">
    <location>
        <begin position="769"/>
        <end position="815"/>
    </location>
</feature>
<accession>A0A226E2V0</accession>
<dbReference type="Pfam" id="PF25532">
    <property type="entry name" value="CH_CAMSAP2_N"/>
    <property type="match status" value="1"/>
</dbReference>
<dbReference type="GO" id="GO:0051011">
    <property type="term" value="F:microtubule minus-end binding"/>
    <property type="evidence" value="ECO:0007669"/>
    <property type="project" value="TreeGrafter"/>
</dbReference>
<dbReference type="InterPro" id="IPR058042">
    <property type="entry name" value="CAMSAP_N"/>
</dbReference>
<feature type="region of interest" description="Disordered" evidence="1">
    <location>
        <begin position="659"/>
        <end position="691"/>
    </location>
</feature>
<reference evidence="4 5" key="1">
    <citation type="submission" date="2015-12" db="EMBL/GenBank/DDBJ databases">
        <title>The genome of Folsomia candida.</title>
        <authorList>
            <person name="Faddeeva A."/>
            <person name="Derks M.F."/>
            <person name="Anvar Y."/>
            <person name="Smit S."/>
            <person name="Van Straalen N."/>
            <person name="Roelofs D."/>
        </authorList>
    </citation>
    <scope>NUCLEOTIDE SEQUENCE [LARGE SCALE GENOMIC DNA]</scope>
    <source>
        <strain evidence="4 5">VU population</strain>
        <tissue evidence="4">Whole body</tissue>
    </source>
</reference>
<feature type="region of interest" description="Disordered" evidence="1">
    <location>
        <begin position="971"/>
        <end position="1022"/>
    </location>
</feature>
<feature type="compositionally biased region" description="Polar residues" evidence="1">
    <location>
        <begin position="537"/>
        <end position="551"/>
    </location>
</feature>
<dbReference type="PANTHER" id="PTHR21595:SF0">
    <property type="entry name" value="PATRONIN"/>
    <property type="match status" value="1"/>
</dbReference>
<feature type="compositionally biased region" description="Low complexity" evidence="1">
    <location>
        <begin position="899"/>
        <end position="919"/>
    </location>
</feature>
<dbReference type="OMA" id="PWWEAKK"/>
<evidence type="ECO:0000313" key="5">
    <source>
        <dbReference type="Proteomes" id="UP000198287"/>
    </source>
</evidence>
<dbReference type="OrthoDB" id="2125658at2759"/>
<feature type="compositionally biased region" description="Basic and acidic residues" evidence="1">
    <location>
        <begin position="373"/>
        <end position="391"/>
    </location>
</feature>
<dbReference type="Proteomes" id="UP000198287">
    <property type="component" value="Unassembled WGS sequence"/>
</dbReference>
<feature type="region of interest" description="Disordered" evidence="1">
    <location>
        <begin position="1048"/>
        <end position="1088"/>
    </location>
</feature>
<feature type="compositionally biased region" description="Basic and acidic residues" evidence="1">
    <location>
        <begin position="275"/>
        <end position="285"/>
    </location>
</feature>
<feature type="compositionally biased region" description="Low complexity" evidence="1">
    <location>
        <begin position="1054"/>
        <end position="1063"/>
    </location>
</feature>
<feature type="compositionally biased region" description="Low complexity" evidence="1">
    <location>
        <begin position="520"/>
        <end position="536"/>
    </location>
</feature>
<proteinExistence type="predicted"/>
<dbReference type="GO" id="GO:0007026">
    <property type="term" value="P:negative regulation of microtubule depolymerization"/>
    <property type="evidence" value="ECO:0007669"/>
    <property type="project" value="TreeGrafter"/>
</dbReference>
<feature type="compositionally biased region" description="Basic residues" evidence="1">
    <location>
        <begin position="1"/>
        <end position="16"/>
    </location>
</feature>
<feature type="compositionally biased region" description="Low complexity" evidence="1">
    <location>
        <begin position="776"/>
        <end position="785"/>
    </location>
</feature>
<evidence type="ECO:0000259" key="3">
    <source>
        <dbReference type="Pfam" id="PF25532"/>
    </source>
</evidence>
<evidence type="ECO:0000256" key="1">
    <source>
        <dbReference type="SAM" id="MobiDB-lite"/>
    </source>
</evidence>
<feature type="compositionally biased region" description="Low complexity" evidence="1">
    <location>
        <begin position="1006"/>
        <end position="1018"/>
    </location>
</feature>
<keyword evidence="5" id="KW-1185">Reference proteome</keyword>
<feature type="compositionally biased region" description="Low complexity" evidence="1">
    <location>
        <begin position="107"/>
        <end position="120"/>
    </location>
</feature>
<feature type="region of interest" description="Disordered" evidence="1">
    <location>
        <begin position="1"/>
        <end position="25"/>
    </location>
</feature>
<evidence type="ECO:0000259" key="2">
    <source>
        <dbReference type="Pfam" id="PF11971"/>
    </source>
</evidence>
<dbReference type="PANTHER" id="PTHR21595">
    <property type="entry name" value="PATRONIN"/>
    <property type="match status" value="1"/>
</dbReference>
<feature type="region of interest" description="Disordered" evidence="1">
    <location>
        <begin position="369"/>
        <end position="395"/>
    </location>
</feature>
<dbReference type="EMBL" id="LNIX01000007">
    <property type="protein sequence ID" value="OXA51759.1"/>
    <property type="molecule type" value="Genomic_DNA"/>
</dbReference>
<feature type="compositionally biased region" description="Basic and acidic residues" evidence="1">
    <location>
        <begin position="504"/>
        <end position="513"/>
    </location>
</feature>
<feature type="region of interest" description="Disordered" evidence="1">
    <location>
        <begin position="136"/>
        <end position="177"/>
    </location>
</feature>
<feature type="compositionally biased region" description="Polar residues" evidence="1">
    <location>
        <begin position="660"/>
        <end position="674"/>
    </location>
</feature>
<dbReference type="GO" id="GO:0036449">
    <property type="term" value="C:microtubule minus-end"/>
    <property type="evidence" value="ECO:0007669"/>
    <property type="project" value="TreeGrafter"/>
</dbReference>
<sequence>MYTRKIKLMTGKKKSKSTAQPISNWGPRIALAEKEKAISSLPETKYCDGSDGGGGGADKSDILVTASRKQNSYCISNNLQQRNSHNRTNNAPHPPPQNGRLNYKKVSMSSSSSHTTGSSGNNYIYNYARKSSSGGSSQKSFFLAHHSQPTPSSRSSQRSSSNKTSYGSTSYLLGGSHNSGSHMTLSTLSTVGETLSQPLTLLIPPITSDRFAEREGDFEGDDGGYNVMMERDQDSFPSTKTYCSSPEEEVESSENDERSNNMKKQQHKPKPLPTSRKDKMTKNDDVGNVTVHGKLVGGSRNPPPAKSEQIFANPAINLGILKLSTTTPLIHHQQYHRQQQYQVMHDEEYDTHCDAEELGLFKNDKGLNNMRHGPIENNDREGEHKYTRSEASKVSNDTESAIYDLRNICGNPKNKNNSIGSTISSLAKLTMVYVPMESLPRSKSAAVLNASLEFDPDLSKLVEESQEEREMIAEGEMNFPTAGDKGDPDNDSLLESFDSVMFNDGRHRDDGGKAHLQPISSPSSLSSGSSSCNSSSEVTTPTQPQSPNVTITSINKSETISTQITQSHDTATNCVTIASRNGQMRQAKSSIVIPPPLPPKNPSMIKLKSKLKFNDKMFANIAKRNNSLMRPSQSFPSPPSASQREMSIRTAVENLENIIRPQSTSPKPSESASGANKDHQKLMKPPQKANKRVTLTLPNECLSKDEQAELLLLNNLIRTDTDTEIDAYSSTFLTCGHVLKEDDYSTLSSTHSPPIISTVAAAGENMHDFRDHHESFPSSSSEISPTLTNNPGSSGSSGGEETFNSPSMEKEKNRSVLQQLRELSILIGGGGPGSGRSENDKLFSQLRDQKESLSTGRPENKTTVVVKSFRLHEDDSTRKLSDATDNSADSGKGSGTGSGSTSVSISGSSPLQSSPDSLQMDSVNQQQQQLDCHGVSSPCVFRSDCNECLMFNKPRKGFQKPNNSVEICGKSEPLTGSNKSLKKQSAGVSKKSAPSKLILRRKSSRCSKSSSSKASSNKPSRKKSKNLILEYCECSSCNFGKHNDRHPPLPPLPTLNSLISTSSEKSGESVRKVSTTSSSSGHSSSVKLSRSVAFRTSSRLNPRNSSKCSPIISNSECSNGLFTIAEEENASMDSKLRNKSYNENLRRNAHANHSSEAGGDIDVLTNGSPHWHPDCWLAADPLLSGWSDLESLYSLNAKNENPLSINGECWTCWTEISEIKRNSENPNGTVDRTKRMFIWLNKRHKEFQAPWWEAKKQASIRWVMTKALIHVPKEYLIDPFKESKKSKPIKYRLRDEVIKGLVSGKLYSFALANLYNETLGATNGDPGHGLCLWEIIKILSRRGVYVAQPSDMKLTEGTLRQKPIKIAAHIALIEAIMCLYSKEILARERIIATLFTFGCTVKSETTSPEKLVIAWINASVMTLKSYIMSSRNHQLSPEKQSRWLQVPKVGEIRDLCDGIGICSLFAIYCSNDLTPMEISVPELGETLTIYDSISNHTLVQKLCEDLFPETIYHLCVTDFLYIHGYMKQNILCFLVDLFIHLEVNPIVRVNRLTHVPIRVDLA</sequence>
<dbReference type="GO" id="GO:0005516">
    <property type="term" value="F:calmodulin binding"/>
    <property type="evidence" value="ECO:0007669"/>
    <property type="project" value="InterPro"/>
</dbReference>
<gene>
    <name evidence="4" type="ORF">Fcan01_12887</name>
</gene>
<feature type="region of interest" description="Disordered" evidence="1">
    <location>
        <begin position="41"/>
        <end position="60"/>
    </location>
</feature>
<feature type="region of interest" description="Disordered" evidence="1">
    <location>
        <begin position="476"/>
        <end position="495"/>
    </location>
</feature>
<feature type="region of interest" description="Disordered" evidence="1">
    <location>
        <begin position="232"/>
        <end position="288"/>
    </location>
</feature>
<name>A0A226E2V0_FOLCA</name>
<protein>
    <submittedName>
        <fullName evidence="4">Patronin</fullName>
    </submittedName>
</protein>
<feature type="compositionally biased region" description="Polar residues" evidence="1">
    <location>
        <begin position="852"/>
        <end position="865"/>
    </location>
</feature>
<dbReference type="InterPro" id="IPR022613">
    <property type="entry name" value="CH_CAMSAP_2"/>
</dbReference>
<dbReference type="InterPro" id="IPR032940">
    <property type="entry name" value="CAMSAP"/>
</dbReference>
<comment type="caution">
    <text evidence="4">The sequence shown here is derived from an EMBL/GenBank/DDBJ whole genome shotgun (WGS) entry which is preliminary data.</text>
</comment>
<feature type="compositionally biased region" description="Polar residues" evidence="1">
    <location>
        <begin position="78"/>
        <end position="91"/>
    </location>
</feature>
<feature type="compositionally biased region" description="Basic and acidic residues" evidence="1">
    <location>
        <begin position="870"/>
        <end position="882"/>
    </location>
</feature>
<dbReference type="GO" id="GO:0031122">
    <property type="term" value="P:cytoplasmic microtubule organization"/>
    <property type="evidence" value="ECO:0007669"/>
    <property type="project" value="TreeGrafter"/>
</dbReference>
<feature type="compositionally biased region" description="Low complexity" evidence="1">
    <location>
        <begin position="147"/>
        <end position="176"/>
    </location>
</feature>
<feature type="domain" description="CASAMP second calponin-homology" evidence="2">
    <location>
        <begin position="1445"/>
        <end position="1522"/>
    </location>
</feature>
<feature type="domain" description="CASAMP N-terminal" evidence="3">
    <location>
        <begin position="1253"/>
        <end position="1383"/>
    </location>
</feature>
<organism evidence="4 5">
    <name type="scientific">Folsomia candida</name>
    <name type="common">Springtail</name>
    <dbReference type="NCBI Taxonomy" id="158441"/>
    <lineage>
        <taxon>Eukaryota</taxon>
        <taxon>Metazoa</taxon>
        <taxon>Ecdysozoa</taxon>
        <taxon>Arthropoda</taxon>
        <taxon>Hexapoda</taxon>
        <taxon>Collembola</taxon>
        <taxon>Entomobryomorpha</taxon>
        <taxon>Isotomoidea</taxon>
        <taxon>Isotomidae</taxon>
        <taxon>Proisotominae</taxon>
        <taxon>Folsomia</taxon>
    </lineage>
</organism>
<feature type="region of interest" description="Disordered" evidence="1">
    <location>
        <begin position="847"/>
        <end position="925"/>
    </location>
</feature>
<feature type="region of interest" description="Disordered" evidence="1">
    <location>
        <begin position="502"/>
        <end position="551"/>
    </location>
</feature>
<dbReference type="Pfam" id="PF11971">
    <property type="entry name" value="CAMSAP_CH"/>
    <property type="match status" value="1"/>
</dbReference>
<feature type="compositionally biased region" description="Low complexity" evidence="1">
    <location>
        <begin position="1072"/>
        <end position="1088"/>
    </location>
</feature>
<evidence type="ECO:0000313" key="4">
    <source>
        <dbReference type="EMBL" id="OXA51759.1"/>
    </source>
</evidence>